<keyword evidence="4" id="KW-1185">Reference proteome</keyword>
<organism evidence="3 4">
    <name type="scientific">Nocardia aurantia</name>
    <dbReference type="NCBI Taxonomy" id="2585199"/>
    <lineage>
        <taxon>Bacteria</taxon>
        <taxon>Bacillati</taxon>
        <taxon>Actinomycetota</taxon>
        <taxon>Actinomycetes</taxon>
        <taxon>Mycobacteriales</taxon>
        <taxon>Nocardiaceae</taxon>
        <taxon>Nocardia</taxon>
    </lineage>
</organism>
<reference evidence="3 4" key="1">
    <citation type="submission" date="2019-10" db="EMBL/GenBank/DDBJ databases">
        <title>Nocardia macrotermitis sp. nov. and Nocardia aurantia sp. nov., isolated from the gut of fungus growing-termite Macrotermes natalensis.</title>
        <authorList>
            <person name="Benndorf R."/>
            <person name="Schwitalla J."/>
            <person name="Martin K."/>
            <person name="De Beer W."/>
            <person name="Kaster A.-K."/>
            <person name="Vollmers J."/>
            <person name="Poulsen M."/>
            <person name="Beemelmanns C."/>
        </authorList>
    </citation>
    <scope>NUCLEOTIDE SEQUENCE [LARGE SCALE GENOMIC DNA]</scope>
    <source>
        <strain evidence="3 4">RB56</strain>
    </source>
</reference>
<dbReference type="GO" id="GO:0007165">
    <property type="term" value="P:signal transduction"/>
    <property type="evidence" value="ECO:0007669"/>
    <property type="project" value="InterPro"/>
</dbReference>
<dbReference type="AlphaFoldDB" id="A0A7K0DPL6"/>
<evidence type="ECO:0000259" key="2">
    <source>
        <dbReference type="PROSITE" id="PS50104"/>
    </source>
</evidence>
<feature type="domain" description="TIR" evidence="2">
    <location>
        <begin position="1"/>
        <end position="147"/>
    </location>
</feature>
<evidence type="ECO:0000313" key="3">
    <source>
        <dbReference type="EMBL" id="MQY27700.1"/>
    </source>
</evidence>
<dbReference type="SUPFAM" id="SSF52200">
    <property type="entry name" value="Toll/Interleukin receptor TIR domain"/>
    <property type="match status" value="1"/>
</dbReference>
<feature type="compositionally biased region" description="Polar residues" evidence="1">
    <location>
        <begin position="170"/>
        <end position="184"/>
    </location>
</feature>
<feature type="region of interest" description="Disordered" evidence="1">
    <location>
        <begin position="148"/>
        <end position="193"/>
    </location>
</feature>
<dbReference type="Pfam" id="PF13676">
    <property type="entry name" value="TIR_2"/>
    <property type="match status" value="1"/>
</dbReference>
<protein>
    <recommendedName>
        <fullName evidence="2">TIR domain-containing protein</fullName>
    </recommendedName>
</protein>
<dbReference type="EMBL" id="WEGI01000006">
    <property type="protein sequence ID" value="MQY27700.1"/>
    <property type="molecule type" value="Genomic_DNA"/>
</dbReference>
<dbReference type="Gene3D" id="3.40.50.10140">
    <property type="entry name" value="Toll/interleukin-1 receptor homology (TIR) domain"/>
    <property type="match status" value="1"/>
</dbReference>
<dbReference type="RefSeq" id="WP_194290877.1">
    <property type="nucleotide sequence ID" value="NZ_WEGI01000006.1"/>
</dbReference>
<name>A0A7K0DPL6_9NOCA</name>
<proteinExistence type="predicted"/>
<gene>
    <name evidence="3" type="ORF">NRB56_32830</name>
</gene>
<comment type="caution">
    <text evidence="3">The sequence shown here is derived from an EMBL/GenBank/DDBJ whole genome shotgun (WGS) entry which is preliminary data.</text>
</comment>
<sequence>MTKIFLSYRITDSAYAVREISKRMAERIGRDNVFRDDDSLELGSSYARRIRREVEQCDLLVAVIGPHWLDADEHGRRRLDDDRDWVRYEIRTAYERATPVIPVLLDDTELPAVAELPADIRTLGRSQYWRIRQRTMDSDIGDLIARLLPEPEPGTAPPAGHTQVNRADRGSTTATNNGGTQNISIGRDHRGRR</sequence>
<dbReference type="InterPro" id="IPR000157">
    <property type="entry name" value="TIR_dom"/>
</dbReference>
<dbReference type="PROSITE" id="PS50104">
    <property type="entry name" value="TIR"/>
    <property type="match status" value="1"/>
</dbReference>
<evidence type="ECO:0000313" key="4">
    <source>
        <dbReference type="Proteomes" id="UP000431401"/>
    </source>
</evidence>
<dbReference type="Proteomes" id="UP000431401">
    <property type="component" value="Unassembled WGS sequence"/>
</dbReference>
<evidence type="ECO:0000256" key="1">
    <source>
        <dbReference type="SAM" id="MobiDB-lite"/>
    </source>
</evidence>
<dbReference type="InterPro" id="IPR035897">
    <property type="entry name" value="Toll_tir_struct_dom_sf"/>
</dbReference>
<accession>A0A7K0DPL6</accession>